<keyword evidence="1" id="KW-0472">Membrane</keyword>
<dbReference type="NCBIfam" id="TIGR01409">
    <property type="entry name" value="TAT_signal_seq"/>
    <property type="match status" value="1"/>
</dbReference>
<keyword evidence="1" id="KW-0812">Transmembrane</keyword>
<keyword evidence="1" id="KW-1133">Transmembrane helix</keyword>
<evidence type="ECO:0000313" key="2">
    <source>
        <dbReference type="EMBL" id="TCN27082.1"/>
    </source>
</evidence>
<dbReference type="Pfam" id="PF13618">
    <property type="entry name" value="Gluconate_2-dh3"/>
    <property type="match status" value="1"/>
</dbReference>
<keyword evidence="3" id="KW-1185">Reference proteome</keyword>
<sequence>MSEKEKVQNEKKYSRRTFMKNSGLTVGGLVLGGAVGSLFGKSESQPAVGHIQKPAAENHNQALMYFTPDQFSVVDAACEAIFPKTETGPGAKELLVAYYVDHQLAGSFGLNTKEYMSGPFHLNEAVPEQGYQTHLNRQQVFDLGIQALNDEANKRFKAKFPDIKEEEQIEILTDFEADKVKIKGAVSSQFFFALLRKVTLEGVYADPMYGGNKDMAGWKMKNFPGHQGAYATIIDKDKFAKIEPKSLHSQHNH</sequence>
<feature type="transmembrane region" description="Helical" evidence="1">
    <location>
        <begin position="21"/>
        <end position="40"/>
    </location>
</feature>
<dbReference type="InterPro" id="IPR019546">
    <property type="entry name" value="TAT_signal_bac_arc"/>
</dbReference>
<dbReference type="AlphaFoldDB" id="A0A4R2BKL7"/>
<gene>
    <name evidence="2" type="ORF">EV146_10223</name>
</gene>
<dbReference type="Proteomes" id="UP000295689">
    <property type="component" value="Unassembled WGS sequence"/>
</dbReference>
<dbReference type="InterPro" id="IPR027056">
    <property type="entry name" value="Gluconate_2DH_su3"/>
</dbReference>
<reference evidence="2 3" key="1">
    <citation type="journal article" date="2015" name="Stand. Genomic Sci.">
        <title>Genomic Encyclopedia of Bacterial and Archaeal Type Strains, Phase III: the genomes of soil and plant-associated and newly described type strains.</title>
        <authorList>
            <person name="Whitman W.B."/>
            <person name="Woyke T."/>
            <person name="Klenk H.P."/>
            <person name="Zhou Y."/>
            <person name="Lilburn T.G."/>
            <person name="Beck B.J."/>
            <person name="De Vos P."/>
            <person name="Vandamme P."/>
            <person name="Eisen J.A."/>
            <person name="Garrity G."/>
            <person name="Hugenholtz P."/>
            <person name="Kyrpides N.C."/>
        </authorList>
    </citation>
    <scope>NUCLEOTIDE SEQUENCE [LARGE SCALE GENOMIC DNA]</scope>
    <source>
        <strain evidence="2 3">CV53</strain>
    </source>
</reference>
<name>A0A4R2BKL7_9BACI</name>
<dbReference type="PROSITE" id="PS51318">
    <property type="entry name" value="TAT"/>
    <property type="match status" value="1"/>
</dbReference>
<comment type="caution">
    <text evidence="2">The sequence shown here is derived from an EMBL/GenBank/DDBJ whole genome shotgun (WGS) entry which is preliminary data.</text>
</comment>
<accession>A0A4R2BKL7</accession>
<dbReference type="EMBL" id="SLVV01000002">
    <property type="protein sequence ID" value="TCN27082.1"/>
    <property type="molecule type" value="Genomic_DNA"/>
</dbReference>
<evidence type="ECO:0000313" key="3">
    <source>
        <dbReference type="Proteomes" id="UP000295689"/>
    </source>
</evidence>
<organism evidence="2 3">
    <name type="scientific">Mesobacillus foraminis</name>
    <dbReference type="NCBI Taxonomy" id="279826"/>
    <lineage>
        <taxon>Bacteria</taxon>
        <taxon>Bacillati</taxon>
        <taxon>Bacillota</taxon>
        <taxon>Bacilli</taxon>
        <taxon>Bacillales</taxon>
        <taxon>Bacillaceae</taxon>
        <taxon>Mesobacillus</taxon>
    </lineage>
</organism>
<dbReference type="InterPro" id="IPR006311">
    <property type="entry name" value="TAT_signal"/>
</dbReference>
<dbReference type="RefSeq" id="WP_241993785.1">
    <property type="nucleotide sequence ID" value="NZ_JABUHM010000001.1"/>
</dbReference>
<evidence type="ECO:0000256" key="1">
    <source>
        <dbReference type="SAM" id="Phobius"/>
    </source>
</evidence>
<protein>
    <submittedName>
        <fullName evidence="2">Gluconate 2-dehydrogenase gamma chain</fullName>
    </submittedName>
</protein>
<proteinExistence type="predicted"/>